<dbReference type="InterPro" id="IPR016161">
    <property type="entry name" value="Ald_DH/histidinol_DH"/>
</dbReference>
<feature type="domain" description="Aldehyde dehydrogenase" evidence="1">
    <location>
        <begin position="1"/>
        <end position="56"/>
    </location>
</feature>
<dbReference type="Pfam" id="PF00171">
    <property type="entry name" value="Aldedh"/>
    <property type="match status" value="1"/>
</dbReference>
<dbReference type="InterPro" id="IPR016163">
    <property type="entry name" value="Ald_DH_C"/>
</dbReference>
<dbReference type="InterPro" id="IPR015590">
    <property type="entry name" value="Aldehyde_DH_dom"/>
</dbReference>
<proteinExistence type="predicted"/>
<sequence length="60" mass="6548">MKSLSVGPGMDGNAQINPLVSKEHRNKVAAYLDDARNKHAELITGAAGPDLQGFYIPQRW</sequence>
<evidence type="ECO:0000259" key="1">
    <source>
        <dbReference type="Pfam" id="PF00171"/>
    </source>
</evidence>
<dbReference type="EC" id="1.2.1.39" evidence="2"/>
<dbReference type="AlphaFoldDB" id="A0A4U9UN39"/>
<organism evidence="2">
    <name type="scientific">Serratia fonticola</name>
    <dbReference type="NCBI Taxonomy" id="47917"/>
    <lineage>
        <taxon>Bacteria</taxon>
        <taxon>Pseudomonadati</taxon>
        <taxon>Pseudomonadota</taxon>
        <taxon>Gammaproteobacteria</taxon>
        <taxon>Enterobacterales</taxon>
        <taxon>Yersiniaceae</taxon>
        <taxon>Serratia</taxon>
    </lineage>
</organism>
<dbReference type="SUPFAM" id="SSF53720">
    <property type="entry name" value="ALDH-like"/>
    <property type="match status" value="1"/>
</dbReference>
<dbReference type="EMBL" id="CABEEZ010000077">
    <property type="protein sequence ID" value="VTR35090.1"/>
    <property type="molecule type" value="Genomic_DNA"/>
</dbReference>
<name>A0A4U9UN39_SERFO</name>
<evidence type="ECO:0000313" key="2">
    <source>
        <dbReference type="EMBL" id="VTR35090.1"/>
    </source>
</evidence>
<dbReference type="GO" id="GO:0008957">
    <property type="term" value="F:phenylacetaldehyde dehydrogenase (NAD+) activity"/>
    <property type="evidence" value="ECO:0007669"/>
    <property type="project" value="UniProtKB-EC"/>
</dbReference>
<keyword evidence="2" id="KW-0560">Oxidoreductase</keyword>
<accession>A0A4U9UN39</accession>
<gene>
    <name evidence="2" type="primary">feaB_2</name>
    <name evidence="2" type="ORF">NCTC12965_03739</name>
</gene>
<reference evidence="2" key="1">
    <citation type="submission" date="2019-05" db="EMBL/GenBank/DDBJ databases">
        <authorList>
            <consortium name="Pathogen Informatics"/>
        </authorList>
    </citation>
    <scope>NUCLEOTIDE SEQUENCE [LARGE SCALE GENOMIC DNA]</scope>
    <source>
        <strain evidence="2">NCTC12965</strain>
    </source>
</reference>
<dbReference type="Gene3D" id="3.40.309.10">
    <property type="entry name" value="Aldehyde Dehydrogenase, Chain A, domain 2"/>
    <property type="match status" value="1"/>
</dbReference>
<protein>
    <submittedName>
        <fullName evidence="2">Phenylacetaldehyde dehydrogenase</fullName>
        <ecNumber evidence="2">1.2.1.39</ecNumber>
    </submittedName>
</protein>